<keyword evidence="10" id="KW-0833">Ubl conjugation pathway</keyword>
<evidence type="ECO:0000256" key="3">
    <source>
        <dbReference type="ARBA" id="ARBA00004906"/>
    </source>
</evidence>
<dbReference type="Proteomes" id="UP001605036">
    <property type="component" value="Unassembled WGS sequence"/>
</dbReference>
<sequence length="702" mass="78757">MTFGRRRDKGKDVKDVYFPSERTLVDEPSDAEHVRVQAEEEFGAAGRANLGEFVSGGKQEKIRNRKKHGSSKGRANSEPSPAIPLGTAVGEPELKNAADKSLQAVSIDSSSGATEECSDKNALISEGNTADGPSKGSEVHGRKQGGEDSILQRLGRIIKASVIPALSTSELESNLQEQEDEILALEAIYGEDFKPFSSEHIKTPSFMISVNVEIPMPITLWVDHPSSSNSRSPAGSEDAVSSEEKSAASCNESSEVDSPHVFTVQSLPPLRLVYTLPGSYPSHSPPLFTLSCMWLNSSRLSKLCTSLDKLWDEEQGQVVLYSWIEWLKTQTLSSLGISEKLELGTYGVGGEIYRAVESDDRASSGSMSFETDISRLLRYNEDKKNEEFYTSMQTCYICFSEHLGKDFVRLPCQHNFCIGCMQTLANVHVKEGSVNKLNCPDTSCRGSIPAYILKDLLDEEIFQRWDNLVLQRTLDSMIDIVYCPRCETVCIEEEDSFVQCTKCLYTFCSLCRQSWHVGQECMSSESRLRVLQERQKGSKLGEEQRRKEQAMINKMMDLQYVRREAKQCPKCKMAISKSEGCNKMVCSNCGQFFCFKCGKKIDGYSHFGDGSCNLFEDEEIALRWQPQNFLQPQQAQAELELWPERGKPCPNCRQLNVKFGNNNHLFCWACRSSYCCLCYKVVRRTSEHFGTGANKCRQHTVE</sequence>
<comment type="function">
    <text evidence="2">Might act as an E3 ubiquitin-protein ligase, or as part of E3 complex, which accepts ubiquitin from specific E2 ubiquitin-conjugating enzymes and then transfers it to substrates.</text>
</comment>
<dbReference type="CDD" id="cd23134">
    <property type="entry name" value="RING-HC_ITT1-like"/>
    <property type="match status" value="1"/>
</dbReference>
<evidence type="ECO:0000256" key="6">
    <source>
        <dbReference type="ARBA" id="ARBA00022679"/>
    </source>
</evidence>
<feature type="compositionally biased region" description="Low complexity" evidence="14">
    <location>
        <begin position="226"/>
        <end position="236"/>
    </location>
</feature>
<evidence type="ECO:0000256" key="9">
    <source>
        <dbReference type="ARBA" id="ARBA00022771"/>
    </source>
</evidence>
<keyword evidence="19" id="KW-1185">Reference proteome</keyword>
<dbReference type="FunFam" id="3.30.40.10:FF:000358">
    <property type="entry name" value="RBR-type E3 ubiquitin transferase"/>
    <property type="match status" value="1"/>
</dbReference>
<evidence type="ECO:0000256" key="11">
    <source>
        <dbReference type="ARBA" id="ARBA00022833"/>
    </source>
</evidence>
<keyword evidence="6" id="KW-0808">Transferase</keyword>
<comment type="catalytic activity">
    <reaction evidence="1">
        <text>[E2 ubiquitin-conjugating enzyme]-S-ubiquitinyl-L-cysteine + [acceptor protein]-L-lysine = [E2 ubiquitin-conjugating enzyme]-L-cysteine + [acceptor protein]-N(6)-ubiquitinyl-L-lysine.</text>
        <dbReference type="EC" id="2.3.2.31"/>
    </reaction>
</comment>
<dbReference type="InterPro" id="IPR031127">
    <property type="entry name" value="E3_UB_ligase_RBR"/>
</dbReference>
<dbReference type="PANTHER" id="PTHR11685">
    <property type="entry name" value="RBR FAMILY RING FINGER AND IBR DOMAIN-CONTAINING"/>
    <property type="match status" value="1"/>
</dbReference>
<dbReference type="SMART" id="SM00184">
    <property type="entry name" value="RING"/>
    <property type="match status" value="4"/>
</dbReference>
<evidence type="ECO:0000256" key="5">
    <source>
        <dbReference type="ARBA" id="ARBA00012251"/>
    </source>
</evidence>
<evidence type="ECO:0000256" key="13">
    <source>
        <dbReference type="PROSITE-ProRule" id="PRU00175"/>
    </source>
</evidence>
<evidence type="ECO:0000313" key="18">
    <source>
        <dbReference type="EMBL" id="KAL2650936.1"/>
    </source>
</evidence>
<keyword evidence="9 13" id="KW-0863">Zinc-finger</keyword>
<dbReference type="Pfam" id="PF26200">
    <property type="entry name" value="Rcat_RNF216"/>
    <property type="match status" value="1"/>
</dbReference>
<dbReference type="InterPro" id="IPR044066">
    <property type="entry name" value="TRIAD_supradom"/>
</dbReference>
<comment type="similarity">
    <text evidence="4">Belongs to the RBR family. Ariadne subfamily.</text>
</comment>
<comment type="similarity">
    <text evidence="12">Belongs to the RBR family. RNF14 subfamily.</text>
</comment>
<feature type="domain" description="RING-type" evidence="17">
    <location>
        <begin position="391"/>
        <end position="616"/>
    </location>
</feature>
<gene>
    <name evidence="18" type="ORF">R1flu_019064</name>
</gene>
<evidence type="ECO:0000256" key="14">
    <source>
        <dbReference type="SAM" id="MobiDB-lite"/>
    </source>
</evidence>
<dbReference type="CDD" id="cd20354">
    <property type="entry name" value="Rcat_RBR_RNF14"/>
    <property type="match status" value="1"/>
</dbReference>
<evidence type="ECO:0000256" key="7">
    <source>
        <dbReference type="ARBA" id="ARBA00022723"/>
    </source>
</evidence>
<dbReference type="CDD" id="cd23820">
    <property type="entry name" value="RWD_RNF14"/>
    <property type="match status" value="1"/>
</dbReference>
<dbReference type="SMART" id="SM00647">
    <property type="entry name" value="IBR"/>
    <property type="match status" value="2"/>
</dbReference>
<evidence type="ECO:0000256" key="10">
    <source>
        <dbReference type="ARBA" id="ARBA00022786"/>
    </source>
</evidence>
<dbReference type="PROSITE" id="PS50908">
    <property type="entry name" value="RWD"/>
    <property type="match status" value="1"/>
</dbReference>
<dbReference type="PROSITE" id="PS00518">
    <property type="entry name" value="ZF_RING_1"/>
    <property type="match status" value="1"/>
</dbReference>
<dbReference type="GO" id="GO:0061630">
    <property type="term" value="F:ubiquitin protein ligase activity"/>
    <property type="evidence" value="ECO:0007669"/>
    <property type="project" value="UniProtKB-EC"/>
</dbReference>
<feature type="domain" description="RWD" evidence="16">
    <location>
        <begin position="180"/>
        <end position="334"/>
    </location>
</feature>
<feature type="domain" description="RING-type" evidence="15">
    <location>
        <begin position="395"/>
        <end position="440"/>
    </location>
</feature>
<keyword evidence="8" id="KW-0677">Repeat</keyword>
<evidence type="ECO:0000256" key="1">
    <source>
        <dbReference type="ARBA" id="ARBA00001798"/>
    </source>
</evidence>
<comment type="caution">
    <text evidence="18">The sequence shown here is derived from an EMBL/GenBank/DDBJ whole genome shotgun (WGS) entry which is preliminary data.</text>
</comment>
<dbReference type="Gene3D" id="3.10.110.10">
    <property type="entry name" value="Ubiquitin Conjugating Enzyme"/>
    <property type="match status" value="1"/>
</dbReference>
<dbReference type="InterPro" id="IPR002867">
    <property type="entry name" value="IBR_dom"/>
</dbReference>
<feature type="region of interest" description="Disordered" evidence="14">
    <location>
        <begin position="41"/>
        <end position="88"/>
    </location>
</feature>
<dbReference type="PROSITE" id="PS50089">
    <property type="entry name" value="ZF_RING_2"/>
    <property type="match status" value="1"/>
</dbReference>
<dbReference type="Gene3D" id="1.20.120.1750">
    <property type="match status" value="1"/>
</dbReference>
<evidence type="ECO:0000256" key="4">
    <source>
        <dbReference type="ARBA" id="ARBA00005884"/>
    </source>
</evidence>
<keyword evidence="7" id="KW-0479">Metal-binding</keyword>
<evidence type="ECO:0000256" key="2">
    <source>
        <dbReference type="ARBA" id="ARBA00003976"/>
    </source>
</evidence>
<dbReference type="EMBL" id="JBHFFA010000001">
    <property type="protein sequence ID" value="KAL2650936.1"/>
    <property type="molecule type" value="Genomic_DNA"/>
</dbReference>
<dbReference type="SUPFAM" id="SSF54495">
    <property type="entry name" value="UBC-like"/>
    <property type="match status" value="2"/>
</dbReference>
<reference evidence="18 19" key="1">
    <citation type="submission" date="2024-09" db="EMBL/GenBank/DDBJ databases">
        <title>Chromosome-scale assembly of Riccia fluitans.</title>
        <authorList>
            <person name="Paukszto L."/>
            <person name="Sawicki J."/>
            <person name="Karawczyk K."/>
            <person name="Piernik-Szablinska J."/>
            <person name="Szczecinska M."/>
            <person name="Mazdziarz M."/>
        </authorList>
    </citation>
    <scope>NUCLEOTIDE SEQUENCE [LARGE SCALE GENOMIC DNA]</scope>
    <source>
        <strain evidence="18">Rf_01</strain>
        <tissue evidence="18">Aerial parts of the thallus</tissue>
    </source>
</reference>
<dbReference type="EC" id="2.3.2.31" evidence="5"/>
<feature type="region of interest" description="Disordered" evidence="14">
    <location>
        <begin position="225"/>
        <end position="254"/>
    </location>
</feature>
<protein>
    <recommendedName>
        <fullName evidence="5">RBR-type E3 ubiquitin transferase</fullName>
        <ecNumber evidence="5">2.3.2.31</ecNumber>
    </recommendedName>
</protein>
<dbReference type="Pfam" id="PF01485">
    <property type="entry name" value="IBR"/>
    <property type="match status" value="1"/>
</dbReference>
<dbReference type="InterPro" id="IPR013083">
    <property type="entry name" value="Znf_RING/FYVE/PHD"/>
</dbReference>
<evidence type="ECO:0000259" key="17">
    <source>
        <dbReference type="PROSITE" id="PS51873"/>
    </source>
</evidence>
<dbReference type="InterPro" id="IPR006575">
    <property type="entry name" value="RWD_dom"/>
</dbReference>
<keyword evidence="11" id="KW-0862">Zinc</keyword>
<dbReference type="AlphaFoldDB" id="A0ABD1ZJ57"/>
<proteinExistence type="inferred from homology"/>
<dbReference type="CDD" id="cd20341">
    <property type="entry name" value="BRcat_RBR_RNF14"/>
    <property type="match status" value="1"/>
</dbReference>
<comment type="pathway">
    <text evidence="3">Protein modification; protein ubiquitination.</text>
</comment>
<evidence type="ECO:0000259" key="16">
    <source>
        <dbReference type="PROSITE" id="PS50908"/>
    </source>
</evidence>
<dbReference type="Pfam" id="PF05773">
    <property type="entry name" value="RWD"/>
    <property type="match status" value="1"/>
</dbReference>
<accession>A0ABD1ZJ57</accession>
<dbReference type="SMART" id="SM00591">
    <property type="entry name" value="RWD"/>
    <property type="match status" value="1"/>
</dbReference>
<feature type="compositionally biased region" description="Basic and acidic residues" evidence="14">
    <location>
        <begin position="137"/>
        <end position="146"/>
    </location>
</feature>
<dbReference type="InterPro" id="IPR017907">
    <property type="entry name" value="Znf_RING_CS"/>
</dbReference>
<dbReference type="InterPro" id="IPR001841">
    <property type="entry name" value="Znf_RING"/>
</dbReference>
<evidence type="ECO:0000256" key="8">
    <source>
        <dbReference type="ARBA" id="ARBA00022737"/>
    </source>
</evidence>
<dbReference type="InterPro" id="IPR047548">
    <property type="entry name" value="Rcat_RBR_RNF14"/>
</dbReference>
<organism evidence="18 19">
    <name type="scientific">Riccia fluitans</name>
    <dbReference type="NCBI Taxonomy" id="41844"/>
    <lineage>
        <taxon>Eukaryota</taxon>
        <taxon>Viridiplantae</taxon>
        <taxon>Streptophyta</taxon>
        <taxon>Embryophyta</taxon>
        <taxon>Marchantiophyta</taxon>
        <taxon>Marchantiopsida</taxon>
        <taxon>Marchantiidae</taxon>
        <taxon>Marchantiales</taxon>
        <taxon>Ricciaceae</taxon>
        <taxon>Riccia</taxon>
    </lineage>
</organism>
<evidence type="ECO:0000256" key="12">
    <source>
        <dbReference type="ARBA" id="ARBA00044508"/>
    </source>
</evidence>
<evidence type="ECO:0000259" key="15">
    <source>
        <dbReference type="PROSITE" id="PS50089"/>
    </source>
</evidence>
<dbReference type="SUPFAM" id="SSF57850">
    <property type="entry name" value="RING/U-box"/>
    <property type="match status" value="4"/>
</dbReference>
<name>A0ABD1ZJ57_9MARC</name>
<dbReference type="InterPro" id="IPR016135">
    <property type="entry name" value="UBQ-conjugating_enzyme/RWD"/>
</dbReference>
<dbReference type="Gene3D" id="3.30.40.10">
    <property type="entry name" value="Zinc/RING finger domain, C3HC4 (zinc finger)"/>
    <property type="match status" value="1"/>
</dbReference>
<dbReference type="PROSITE" id="PS51873">
    <property type="entry name" value="TRIAD"/>
    <property type="match status" value="1"/>
</dbReference>
<feature type="region of interest" description="Disordered" evidence="14">
    <location>
        <begin position="124"/>
        <end position="146"/>
    </location>
</feature>
<evidence type="ECO:0000313" key="19">
    <source>
        <dbReference type="Proteomes" id="UP001605036"/>
    </source>
</evidence>
<dbReference type="GO" id="GO:0008270">
    <property type="term" value="F:zinc ion binding"/>
    <property type="evidence" value="ECO:0007669"/>
    <property type="project" value="UniProtKB-KW"/>
</dbReference>